<keyword evidence="5 7" id="KW-1133">Transmembrane helix</keyword>
<feature type="transmembrane region" description="Helical" evidence="7">
    <location>
        <begin position="278"/>
        <end position="301"/>
    </location>
</feature>
<comment type="similarity">
    <text evidence="7">Belongs to the binding-protein-dependent transport system permease family.</text>
</comment>
<feature type="transmembrane region" description="Helical" evidence="7">
    <location>
        <begin position="100"/>
        <end position="118"/>
    </location>
</feature>
<feature type="transmembrane region" description="Helical" evidence="7">
    <location>
        <begin position="12"/>
        <end position="30"/>
    </location>
</feature>
<evidence type="ECO:0000256" key="4">
    <source>
        <dbReference type="ARBA" id="ARBA00022692"/>
    </source>
</evidence>
<evidence type="ECO:0000256" key="5">
    <source>
        <dbReference type="ARBA" id="ARBA00022989"/>
    </source>
</evidence>
<feature type="transmembrane region" description="Helical" evidence="7">
    <location>
        <begin position="175"/>
        <end position="194"/>
    </location>
</feature>
<dbReference type="InterPro" id="IPR035906">
    <property type="entry name" value="MetI-like_sf"/>
</dbReference>
<dbReference type="CDD" id="cd06261">
    <property type="entry name" value="TM_PBP2"/>
    <property type="match status" value="1"/>
</dbReference>
<keyword evidence="4 7" id="KW-0812">Transmembrane</keyword>
<keyword evidence="6 7" id="KW-0472">Membrane</keyword>
<evidence type="ECO:0000256" key="6">
    <source>
        <dbReference type="ARBA" id="ARBA00023136"/>
    </source>
</evidence>
<evidence type="ECO:0000313" key="9">
    <source>
        <dbReference type="EMBL" id="MBB6453744.1"/>
    </source>
</evidence>
<gene>
    <name evidence="9" type="ORF">HNQ94_002193</name>
</gene>
<feature type="domain" description="ABC transmembrane type-1" evidence="8">
    <location>
        <begin position="94"/>
        <end position="301"/>
    </location>
</feature>
<accession>A0A841Q5U3</accession>
<evidence type="ECO:0000256" key="7">
    <source>
        <dbReference type="RuleBase" id="RU363032"/>
    </source>
</evidence>
<evidence type="ECO:0000313" key="10">
    <source>
        <dbReference type="Proteomes" id="UP000581688"/>
    </source>
</evidence>
<dbReference type="PROSITE" id="PS50928">
    <property type="entry name" value="ABC_TM1"/>
    <property type="match status" value="1"/>
</dbReference>
<dbReference type="EMBL" id="JACHGH010000005">
    <property type="protein sequence ID" value="MBB6453744.1"/>
    <property type="molecule type" value="Genomic_DNA"/>
</dbReference>
<keyword evidence="2 7" id="KW-0813">Transport</keyword>
<proteinExistence type="inferred from homology"/>
<sequence>MLQFVIRRFGQSIVLVLIVTIITFFLMNLAPGGPSSMMRMDATEAEREAIAEQLGLNDPVIVRYGSWLINAFQGDLGLSLSSGQPVLDRIVERFPHTFNLAIWTVFFSVIIGIVLGIISAKNRNTWKDHLINFGSVIGLSVPSFWLAIMFILLFSVNLQWLPSSLVTGDSIWDTIKMYIMPVLILSTATLPTIVRFTRSSMLEVVSQNYVRTARAKGLKERTVVYSHALRNALIPVISIIGVLIPRMLSGTVIVESVFGWPGMGRLIVEAAQARDYNLVMGVTVVVTILVVLSNFIVDIIYSKVDPRVKNIG</sequence>
<evidence type="ECO:0000256" key="2">
    <source>
        <dbReference type="ARBA" id="ARBA00022448"/>
    </source>
</evidence>
<feature type="transmembrane region" description="Helical" evidence="7">
    <location>
        <begin position="232"/>
        <end position="258"/>
    </location>
</feature>
<dbReference type="RefSeq" id="WP_174495911.1">
    <property type="nucleotide sequence ID" value="NZ_CADDWK010000005.1"/>
</dbReference>
<dbReference type="SUPFAM" id="SSF161098">
    <property type="entry name" value="MetI-like"/>
    <property type="match status" value="1"/>
</dbReference>
<reference evidence="9 10" key="1">
    <citation type="submission" date="2020-08" db="EMBL/GenBank/DDBJ databases">
        <title>Genomic Encyclopedia of Type Strains, Phase IV (KMG-IV): sequencing the most valuable type-strain genomes for metagenomic binning, comparative biology and taxonomic classification.</title>
        <authorList>
            <person name="Goeker M."/>
        </authorList>
    </citation>
    <scope>NUCLEOTIDE SEQUENCE [LARGE SCALE GENOMIC DNA]</scope>
    <source>
        <strain evidence="9 10">DSM 19612</strain>
    </source>
</reference>
<organism evidence="9 10">
    <name type="scientific">Salirhabdus euzebyi</name>
    <dbReference type="NCBI Taxonomy" id="394506"/>
    <lineage>
        <taxon>Bacteria</taxon>
        <taxon>Bacillati</taxon>
        <taxon>Bacillota</taxon>
        <taxon>Bacilli</taxon>
        <taxon>Bacillales</taxon>
        <taxon>Bacillaceae</taxon>
        <taxon>Salirhabdus</taxon>
    </lineage>
</organism>
<protein>
    <submittedName>
        <fullName evidence="9">Peptide/nickel transport system permease protein</fullName>
    </submittedName>
</protein>
<dbReference type="InterPro" id="IPR045621">
    <property type="entry name" value="BPD_transp_1_N"/>
</dbReference>
<evidence type="ECO:0000256" key="3">
    <source>
        <dbReference type="ARBA" id="ARBA00022475"/>
    </source>
</evidence>
<evidence type="ECO:0000256" key="1">
    <source>
        <dbReference type="ARBA" id="ARBA00004651"/>
    </source>
</evidence>
<dbReference type="Proteomes" id="UP000581688">
    <property type="component" value="Unassembled WGS sequence"/>
</dbReference>
<comment type="subcellular location">
    <subcellularLocation>
        <location evidence="1 7">Cell membrane</location>
        <topology evidence="1 7">Multi-pass membrane protein</topology>
    </subcellularLocation>
</comment>
<keyword evidence="10" id="KW-1185">Reference proteome</keyword>
<evidence type="ECO:0000259" key="8">
    <source>
        <dbReference type="PROSITE" id="PS50928"/>
    </source>
</evidence>
<name>A0A841Q5U3_9BACI</name>
<dbReference type="Gene3D" id="1.10.3720.10">
    <property type="entry name" value="MetI-like"/>
    <property type="match status" value="1"/>
</dbReference>
<feature type="transmembrane region" description="Helical" evidence="7">
    <location>
        <begin position="130"/>
        <end position="155"/>
    </location>
</feature>
<dbReference type="Pfam" id="PF19300">
    <property type="entry name" value="BPD_transp_1_N"/>
    <property type="match status" value="1"/>
</dbReference>
<dbReference type="GO" id="GO:0055085">
    <property type="term" value="P:transmembrane transport"/>
    <property type="evidence" value="ECO:0007669"/>
    <property type="project" value="InterPro"/>
</dbReference>
<dbReference type="InterPro" id="IPR000515">
    <property type="entry name" value="MetI-like"/>
</dbReference>
<comment type="caution">
    <text evidence="9">The sequence shown here is derived from an EMBL/GenBank/DDBJ whole genome shotgun (WGS) entry which is preliminary data.</text>
</comment>
<keyword evidence="3" id="KW-1003">Cell membrane</keyword>
<dbReference type="PANTHER" id="PTHR43163">
    <property type="entry name" value="DIPEPTIDE TRANSPORT SYSTEM PERMEASE PROTEIN DPPB-RELATED"/>
    <property type="match status" value="1"/>
</dbReference>
<dbReference type="PANTHER" id="PTHR43163:SF2">
    <property type="entry name" value="ABC TRANSPORTER PERMEASE PROTEIN"/>
    <property type="match status" value="1"/>
</dbReference>
<dbReference type="GO" id="GO:0005886">
    <property type="term" value="C:plasma membrane"/>
    <property type="evidence" value="ECO:0007669"/>
    <property type="project" value="UniProtKB-SubCell"/>
</dbReference>
<dbReference type="Pfam" id="PF00528">
    <property type="entry name" value="BPD_transp_1"/>
    <property type="match status" value="1"/>
</dbReference>
<dbReference type="AlphaFoldDB" id="A0A841Q5U3"/>